<organism evidence="4 5">
    <name type="scientific">Paenibacillus kribbensis</name>
    <dbReference type="NCBI Taxonomy" id="172713"/>
    <lineage>
        <taxon>Bacteria</taxon>
        <taxon>Bacillati</taxon>
        <taxon>Bacillota</taxon>
        <taxon>Bacilli</taxon>
        <taxon>Bacillales</taxon>
        <taxon>Paenibacillaceae</taxon>
        <taxon>Paenibacillus</taxon>
    </lineage>
</organism>
<dbReference type="EMBL" id="CP020028">
    <property type="protein sequence ID" value="ASR47479.1"/>
    <property type="molecule type" value="Genomic_DNA"/>
</dbReference>
<keyword evidence="1 2" id="KW-0238">DNA-binding</keyword>
<dbReference type="PROSITE" id="PS50977">
    <property type="entry name" value="HTH_TETR_2"/>
    <property type="match status" value="1"/>
</dbReference>
<accession>A0A222WLW2</accession>
<proteinExistence type="predicted"/>
<evidence type="ECO:0000256" key="1">
    <source>
        <dbReference type="ARBA" id="ARBA00023125"/>
    </source>
</evidence>
<dbReference type="Proteomes" id="UP000214666">
    <property type="component" value="Chromosome"/>
</dbReference>
<feature type="DNA-binding region" description="H-T-H motif" evidence="2">
    <location>
        <begin position="34"/>
        <end position="53"/>
    </location>
</feature>
<dbReference type="InterPro" id="IPR039532">
    <property type="entry name" value="TetR_C_Firmicutes"/>
</dbReference>
<feature type="domain" description="HTH tetR-type" evidence="3">
    <location>
        <begin position="11"/>
        <end position="71"/>
    </location>
</feature>
<dbReference type="AlphaFoldDB" id="A0A222WLW2"/>
<dbReference type="GO" id="GO:0003677">
    <property type="term" value="F:DNA binding"/>
    <property type="evidence" value="ECO:0007669"/>
    <property type="project" value="UniProtKB-UniRule"/>
</dbReference>
<dbReference type="PANTHER" id="PTHR43479">
    <property type="entry name" value="ACREF/ENVCD OPERON REPRESSOR-RELATED"/>
    <property type="match status" value="1"/>
</dbReference>
<dbReference type="InterPro" id="IPR009057">
    <property type="entry name" value="Homeodomain-like_sf"/>
</dbReference>
<dbReference type="InterPro" id="IPR050624">
    <property type="entry name" value="HTH-type_Tx_Regulator"/>
</dbReference>
<dbReference type="Pfam" id="PF00440">
    <property type="entry name" value="TetR_N"/>
    <property type="match status" value="1"/>
</dbReference>
<gene>
    <name evidence="4" type="ORF">B4V02_12755</name>
</gene>
<evidence type="ECO:0000256" key="2">
    <source>
        <dbReference type="PROSITE-ProRule" id="PRU00335"/>
    </source>
</evidence>
<evidence type="ECO:0000313" key="4">
    <source>
        <dbReference type="EMBL" id="ASR47479.1"/>
    </source>
</evidence>
<reference evidence="4 5" key="1">
    <citation type="submission" date="2017-03" db="EMBL/GenBank/DDBJ databases">
        <title>Complete genome sequence of Paenibacillus Kribbensis producing bioflocculants.</title>
        <authorList>
            <person name="Lee H.-G."/>
            <person name="Oh H.-M."/>
        </authorList>
    </citation>
    <scope>NUCLEOTIDE SEQUENCE [LARGE SCALE GENOMIC DNA]</scope>
    <source>
        <strain evidence="4 5">AM49</strain>
    </source>
</reference>
<dbReference type="Pfam" id="PF14278">
    <property type="entry name" value="TetR_C_8"/>
    <property type="match status" value="1"/>
</dbReference>
<keyword evidence="5" id="KW-1185">Reference proteome</keyword>
<dbReference type="KEGG" id="pkb:B4V02_12755"/>
<dbReference type="InterPro" id="IPR001647">
    <property type="entry name" value="HTH_TetR"/>
</dbReference>
<dbReference type="PANTHER" id="PTHR43479:SF7">
    <property type="entry name" value="TETR-FAMILY TRANSCRIPTIONAL REGULATOR"/>
    <property type="match status" value="1"/>
</dbReference>
<dbReference type="SUPFAM" id="SSF46689">
    <property type="entry name" value="Homeodomain-like"/>
    <property type="match status" value="1"/>
</dbReference>
<dbReference type="Gene3D" id="1.10.357.10">
    <property type="entry name" value="Tetracycline Repressor, domain 2"/>
    <property type="match status" value="1"/>
</dbReference>
<evidence type="ECO:0000259" key="3">
    <source>
        <dbReference type="PROSITE" id="PS50977"/>
    </source>
</evidence>
<sequence length="193" mass="22709">MKVKRTMSTKDMTKAMFAEALVELLHSVPFKKITVKMLADSCSVPRQTFYYHFHDKFELVNWIYSSDVEKVMSENSSEPWSTVTYLFFQKLNEKRAFYKKVLVESGQNSLLEHSHTYFVSLYLNSLSQFGTFPINKDLEFFMNYHAFACSNMTRQWLLNEPFDTPEEHNRKTLSAMPQMLYDELTRADISLAT</sequence>
<name>A0A222WLW2_9BACL</name>
<evidence type="ECO:0000313" key="5">
    <source>
        <dbReference type="Proteomes" id="UP000214666"/>
    </source>
</evidence>
<protein>
    <recommendedName>
        <fullName evidence="3">HTH tetR-type domain-containing protein</fullName>
    </recommendedName>
</protein>